<dbReference type="Proteomes" id="UP000664203">
    <property type="component" value="Unassembled WGS sequence"/>
</dbReference>
<gene>
    <name evidence="2" type="ORF">ALECFALPRED_004264</name>
</gene>
<feature type="region of interest" description="Disordered" evidence="1">
    <location>
        <begin position="1"/>
        <end position="40"/>
    </location>
</feature>
<evidence type="ECO:0000256" key="1">
    <source>
        <dbReference type="SAM" id="MobiDB-lite"/>
    </source>
</evidence>
<keyword evidence="3" id="KW-1185">Reference proteome</keyword>
<dbReference type="EMBL" id="CAJPDR010000264">
    <property type="protein sequence ID" value="CAF9929191.1"/>
    <property type="molecule type" value="Genomic_DNA"/>
</dbReference>
<evidence type="ECO:0000313" key="3">
    <source>
        <dbReference type="Proteomes" id="UP000664203"/>
    </source>
</evidence>
<organism evidence="2 3">
    <name type="scientific">Alectoria fallacina</name>
    <dbReference type="NCBI Taxonomy" id="1903189"/>
    <lineage>
        <taxon>Eukaryota</taxon>
        <taxon>Fungi</taxon>
        <taxon>Dikarya</taxon>
        <taxon>Ascomycota</taxon>
        <taxon>Pezizomycotina</taxon>
        <taxon>Lecanoromycetes</taxon>
        <taxon>OSLEUM clade</taxon>
        <taxon>Lecanoromycetidae</taxon>
        <taxon>Lecanorales</taxon>
        <taxon>Lecanorineae</taxon>
        <taxon>Parmeliaceae</taxon>
        <taxon>Alectoria</taxon>
    </lineage>
</organism>
<feature type="compositionally biased region" description="Basic residues" evidence="1">
    <location>
        <begin position="1"/>
        <end position="17"/>
    </location>
</feature>
<reference evidence="2" key="1">
    <citation type="submission" date="2021-03" db="EMBL/GenBank/DDBJ databases">
        <authorList>
            <person name="Tagirdzhanova G."/>
        </authorList>
    </citation>
    <scope>NUCLEOTIDE SEQUENCE</scope>
</reference>
<proteinExistence type="predicted"/>
<dbReference type="OrthoDB" id="10297627at2759"/>
<sequence length="217" mass="24629">MPKLHLPKFRKTQKGKAPKGSSKQPFSKPASNDRGEDALAHRHYVDGIPAQNSAKVLGDEHERMDLSQTDQIIKEVEKLSITQTRQKESGRRSVKLQTHGPLTSQEAATQATRQANYVRAVKDEDRCEPRYKKGDILRNFSVSYDELTNDAIFTLRMFKPPGTRFWAPVNDFVLAGQAEADAVGRAATTDQENETFRWVYGEDEDVEECEKLMHGFF</sequence>
<accession>A0A8H3FR16</accession>
<dbReference type="AlphaFoldDB" id="A0A8H3FR16"/>
<protein>
    <submittedName>
        <fullName evidence="2">Uncharacterized protein</fullName>
    </submittedName>
</protein>
<evidence type="ECO:0000313" key="2">
    <source>
        <dbReference type="EMBL" id="CAF9929191.1"/>
    </source>
</evidence>
<name>A0A8H3FR16_9LECA</name>
<feature type="region of interest" description="Disordered" evidence="1">
    <location>
        <begin position="84"/>
        <end position="108"/>
    </location>
</feature>
<comment type="caution">
    <text evidence="2">The sequence shown here is derived from an EMBL/GenBank/DDBJ whole genome shotgun (WGS) entry which is preliminary data.</text>
</comment>
<feature type="compositionally biased region" description="Basic and acidic residues" evidence="1">
    <location>
        <begin position="31"/>
        <end position="40"/>
    </location>
</feature>